<dbReference type="Pfam" id="PF01928">
    <property type="entry name" value="CYTH"/>
    <property type="match status" value="1"/>
</dbReference>
<name>A0ABW9M6V3_9FIRM</name>
<dbReference type="Gene3D" id="2.40.320.10">
    <property type="entry name" value="Hypothetical Protein Pfu-838710-001"/>
    <property type="match status" value="1"/>
</dbReference>
<dbReference type="PROSITE" id="PS51707">
    <property type="entry name" value="CYTH"/>
    <property type="match status" value="1"/>
</dbReference>
<protein>
    <submittedName>
        <fullName evidence="2">Class IV adenylate cyclase</fullName>
    </submittedName>
</protein>
<dbReference type="PANTHER" id="PTHR21028:SF2">
    <property type="entry name" value="CYTH DOMAIN-CONTAINING PROTEIN"/>
    <property type="match status" value="1"/>
</dbReference>
<accession>A0ABW9M6V3</accession>
<keyword evidence="3" id="KW-1185">Reference proteome</keyword>
<dbReference type="InterPro" id="IPR033469">
    <property type="entry name" value="CYTH-like_dom_sf"/>
</dbReference>
<gene>
    <name evidence="2" type="ORF">ACCQ41_00380</name>
</gene>
<dbReference type="SUPFAM" id="SSF55154">
    <property type="entry name" value="CYTH-like phosphatases"/>
    <property type="match status" value="1"/>
</dbReference>
<evidence type="ECO:0000313" key="3">
    <source>
        <dbReference type="Proteomes" id="UP001637996"/>
    </source>
</evidence>
<dbReference type="PANTHER" id="PTHR21028">
    <property type="entry name" value="SI:CH211-156B7.4"/>
    <property type="match status" value="1"/>
</dbReference>
<dbReference type="CDD" id="cd07890">
    <property type="entry name" value="CYTH-like_AC_IV-like"/>
    <property type="match status" value="1"/>
</dbReference>
<organism evidence="2 3">
    <name type="scientific">Anaerococcus martiniensis</name>
    <dbReference type="NCBI Taxonomy" id="3115615"/>
    <lineage>
        <taxon>Bacteria</taxon>
        <taxon>Bacillati</taxon>
        <taxon>Bacillota</taxon>
        <taxon>Tissierellia</taxon>
        <taxon>Tissierellales</taxon>
        <taxon>Peptoniphilaceae</taxon>
        <taxon>Anaerococcus</taxon>
    </lineage>
</organism>
<evidence type="ECO:0000313" key="2">
    <source>
        <dbReference type="EMBL" id="MFO3664718.1"/>
    </source>
</evidence>
<reference evidence="2 3" key="1">
    <citation type="journal article" date="2025" name="Anaerobe">
        <title>Description of Anaerococcus kampingiae sp. nov., Anaerococcus groningensis sp. nov., Anaerococcus martiniensis sp. nov., and Anaerococcus cruorum sp. nov., isolated from human clinical specimens.</title>
        <authorList>
            <person name="Boiten K.E."/>
            <person name="Meijer J."/>
            <person name="van Wezel E.M."/>
            <person name="Veloo A.C.M."/>
        </authorList>
    </citation>
    <scope>NUCLEOTIDE SEQUENCE [LARGE SCALE GENOMIC DNA]</scope>
    <source>
        <strain evidence="2 3">ENR0831</strain>
    </source>
</reference>
<dbReference type="InterPro" id="IPR008173">
    <property type="entry name" value="Adenylyl_cyclase_CyaB"/>
</dbReference>
<comment type="caution">
    <text evidence="2">The sequence shown here is derived from an EMBL/GenBank/DDBJ whole genome shotgun (WGS) entry which is preliminary data.</text>
</comment>
<dbReference type="InterPro" id="IPR023577">
    <property type="entry name" value="CYTH_domain"/>
</dbReference>
<dbReference type="RefSeq" id="WP_410030508.1">
    <property type="nucleotide sequence ID" value="NZ_JBGMEI010000001.1"/>
</dbReference>
<proteinExistence type="predicted"/>
<feature type="domain" description="CYTH" evidence="1">
    <location>
        <begin position="2"/>
        <end position="173"/>
    </location>
</feature>
<dbReference type="EMBL" id="JBGMEI010000001">
    <property type="protein sequence ID" value="MFO3664718.1"/>
    <property type="molecule type" value="Genomic_DNA"/>
</dbReference>
<dbReference type="Proteomes" id="UP001637996">
    <property type="component" value="Unassembled WGS sequence"/>
</dbReference>
<sequence length="176" mass="20911">MQREIEVKVLNINPKEIEEKLNNLGGKKISHEFQKNYTFAPKEGEFEHGYLRIRETEIDGEKQYIELTFKRVESDNDFRVNNEYTVNIDSVSMMTKILEEIGINLEYEGEKERISYSYKGQRFDIDIWDKKTYPDPYMEIEFTNGDIMDEILDDLNIDKKNVSTESITELRSKLNM</sequence>
<evidence type="ECO:0000259" key="1">
    <source>
        <dbReference type="PROSITE" id="PS51707"/>
    </source>
</evidence>